<accession>A0ACB8U336</accession>
<reference evidence="1" key="1">
    <citation type="journal article" date="2021" name="Environ. Microbiol.">
        <title>Gene family expansions and transcriptome signatures uncover fungal adaptations to wood decay.</title>
        <authorList>
            <person name="Hage H."/>
            <person name="Miyauchi S."/>
            <person name="Viragh M."/>
            <person name="Drula E."/>
            <person name="Min B."/>
            <person name="Chaduli D."/>
            <person name="Navarro D."/>
            <person name="Favel A."/>
            <person name="Norest M."/>
            <person name="Lesage-Meessen L."/>
            <person name="Balint B."/>
            <person name="Merenyi Z."/>
            <person name="de Eugenio L."/>
            <person name="Morin E."/>
            <person name="Martinez A.T."/>
            <person name="Baldrian P."/>
            <person name="Stursova M."/>
            <person name="Martinez M.J."/>
            <person name="Novotny C."/>
            <person name="Magnuson J.K."/>
            <person name="Spatafora J.W."/>
            <person name="Maurice S."/>
            <person name="Pangilinan J."/>
            <person name="Andreopoulos W."/>
            <person name="LaButti K."/>
            <person name="Hundley H."/>
            <person name="Na H."/>
            <person name="Kuo A."/>
            <person name="Barry K."/>
            <person name="Lipzen A."/>
            <person name="Henrissat B."/>
            <person name="Riley R."/>
            <person name="Ahrendt S."/>
            <person name="Nagy L.G."/>
            <person name="Grigoriev I.V."/>
            <person name="Martin F."/>
            <person name="Rosso M.N."/>
        </authorList>
    </citation>
    <scope>NUCLEOTIDE SEQUENCE</scope>
    <source>
        <strain evidence="1">CBS 384.51</strain>
    </source>
</reference>
<dbReference type="Proteomes" id="UP001055072">
    <property type="component" value="Unassembled WGS sequence"/>
</dbReference>
<sequence length="153" mass="16428">MSQQRQVTDTRHNDYVGSGANTNRIPGTDQMDPTLATLLVLTALTSTFHPRQDVIVPQGVLINPPSLRNKAPGATVSLPYHLNLNLSHPLLTLARGIGKPWGGQTSAELHHNGHTHRKRGLQGTDKYGTADDSKRGEGADPRVGEEGTSEVNG</sequence>
<organism evidence="1 2">
    <name type="scientific">Irpex rosettiformis</name>
    <dbReference type="NCBI Taxonomy" id="378272"/>
    <lineage>
        <taxon>Eukaryota</taxon>
        <taxon>Fungi</taxon>
        <taxon>Dikarya</taxon>
        <taxon>Basidiomycota</taxon>
        <taxon>Agaricomycotina</taxon>
        <taxon>Agaricomycetes</taxon>
        <taxon>Polyporales</taxon>
        <taxon>Irpicaceae</taxon>
        <taxon>Irpex</taxon>
    </lineage>
</organism>
<keyword evidence="2" id="KW-1185">Reference proteome</keyword>
<comment type="caution">
    <text evidence="1">The sequence shown here is derived from an EMBL/GenBank/DDBJ whole genome shotgun (WGS) entry which is preliminary data.</text>
</comment>
<evidence type="ECO:0000313" key="2">
    <source>
        <dbReference type="Proteomes" id="UP001055072"/>
    </source>
</evidence>
<gene>
    <name evidence="1" type="ORF">BDY19DRAFT_906252</name>
</gene>
<name>A0ACB8U336_9APHY</name>
<proteinExistence type="predicted"/>
<protein>
    <submittedName>
        <fullName evidence="1">Uncharacterized protein</fullName>
    </submittedName>
</protein>
<evidence type="ECO:0000313" key="1">
    <source>
        <dbReference type="EMBL" id="KAI0088737.1"/>
    </source>
</evidence>
<dbReference type="EMBL" id="MU274912">
    <property type="protein sequence ID" value="KAI0088737.1"/>
    <property type="molecule type" value="Genomic_DNA"/>
</dbReference>